<dbReference type="SMART" id="SM00322">
    <property type="entry name" value="KH"/>
    <property type="match status" value="1"/>
</dbReference>
<dbReference type="GO" id="GO:0003729">
    <property type="term" value="F:mRNA binding"/>
    <property type="evidence" value="ECO:0007669"/>
    <property type="project" value="TreeGrafter"/>
</dbReference>
<keyword evidence="1" id="KW-0694">RNA-binding</keyword>
<keyword evidence="4" id="KW-1185">Reference proteome</keyword>
<organism evidence="3 4">
    <name type="scientific">Parelaphostrongylus tenuis</name>
    <name type="common">Meningeal worm</name>
    <dbReference type="NCBI Taxonomy" id="148309"/>
    <lineage>
        <taxon>Eukaryota</taxon>
        <taxon>Metazoa</taxon>
        <taxon>Ecdysozoa</taxon>
        <taxon>Nematoda</taxon>
        <taxon>Chromadorea</taxon>
        <taxon>Rhabditida</taxon>
        <taxon>Rhabditina</taxon>
        <taxon>Rhabditomorpha</taxon>
        <taxon>Strongyloidea</taxon>
        <taxon>Metastrongylidae</taxon>
        <taxon>Parelaphostrongylus</taxon>
    </lineage>
</organism>
<sequence length="335" mass="38159">MMPRFADGDQTEHTEVLQHITTSDNSAGHADRLLQEFVMLELTESPAAKLAKTTSDGAWTEFIRKTFDDNPIFEQLTKCVVAERLGATMQRNTINQHEDFYEFTIPAEEDEEDRILHLVNEVLESRIIPSEIVCAQMKQRQSMRAESAHNVLQQEVKPKIAGLGENCENKTDTGVAMSVKVYIPAPPPEVKCSYIGRIIGPMGMTIRRLELETKCRIYIRGTEKDKHRKPLSETSCGPELDYHKEDTHVLIEAESPTHTDCLSLIEQAVNRISGMFTTKYDELKREQLIQVAVLNGTYTRRNVPHSYRPEMIAASLCQKTRQISDILLDESQKRK</sequence>
<dbReference type="SUPFAM" id="SSF54791">
    <property type="entry name" value="Eukaryotic type KH-domain (KH-domain type I)"/>
    <property type="match status" value="1"/>
</dbReference>
<dbReference type="Pfam" id="PF22675">
    <property type="entry name" value="KH-I_KHDC4-BBP"/>
    <property type="match status" value="1"/>
</dbReference>
<dbReference type="InterPro" id="IPR045071">
    <property type="entry name" value="BBP-like"/>
</dbReference>
<evidence type="ECO:0000313" key="4">
    <source>
        <dbReference type="Proteomes" id="UP001196413"/>
    </source>
</evidence>
<dbReference type="GO" id="GO:0005634">
    <property type="term" value="C:nucleus"/>
    <property type="evidence" value="ECO:0007669"/>
    <property type="project" value="TreeGrafter"/>
</dbReference>
<dbReference type="GO" id="GO:0048024">
    <property type="term" value="P:regulation of mRNA splicing, via spliceosome"/>
    <property type="evidence" value="ECO:0007669"/>
    <property type="project" value="TreeGrafter"/>
</dbReference>
<evidence type="ECO:0000256" key="1">
    <source>
        <dbReference type="ARBA" id="ARBA00022884"/>
    </source>
</evidence>
<dbReference type="PANTHER" id="PTHR11208:SF147">
    <property type="entry name" value="RNA-BINDING PROTEIN ASD-2"/>
    <property type="match status" value="1"/>
</dbReference>
<evidence type="ECO:0000313" key="3">
    <source>
        <dbReference type="EMBL" id="KAJ1371525.1"/>
    </source>
</evidence>
<dbReference type="Gene3D" id="3.30.1370.10">
    <property type="entry name" value="K Homology domain, type 1"/>
    <property type="match status" value="1"/>
</dbReference>
<evidence type="ECO:0000259" key="2">
    <source>
        <dbReference type="SMART" id="SM00322"/>
    </source>
</evidence>
<feature type="domain" description="K Homology" evidence="2">
    <location>
        <begin position="175"/>
        <end position="274"/>
    </location>
</feature>
<dbReference type="EMBL" id="JAHQIW010006994">
    <property type="protein sequence ID" value="KAJ1371525.1"/>
    <property type="molecule type" value="Genomic_DNA"/>
</dbReference>
<dbReference type="InterPro" id="IPR004087">
    <property type="entry name" value="KH_dom"/>
</dbReference>
<dbReference type="InterPro" id="IPR055256">
    <property type="entry name" value="KH_1_KHDC4/BBP-like"/>
</dbReference>
<protein>
    <recommendedName>
        <fullName evidence="2">K Homology domain-containing protein</fullName>
    </recommendedName>
</protein>
<gene>
    <name evidence="3" type="ORF">KIN20_033490</name>
</gene>
<comment type="caution">
    <text evidence="3">The sequence shown here is derived from an EMBL/GenBank/DDBJ whole genome shotgun (WGS) entry which is preliminary data.</text>
</comment>
<dbReference type="InterPro" id="IPR036612">
    <property type="entry name" value="KH_dom_type_1_sf"/>
</dbReference>
<reference evidence="3" key="1">
    <citation type="submission" date="2021-06" db="EMBL/GenBank/DDBJ databases">
        <title>Parelaphostrongylus tenuis whole genome reference sequence.</title>
        <authorList>
            <person name="Garwood T.J."/>
            <person name="Larsen P.A."/>
            <person name="Fountain-Jones N.M."/>
            <person name="Garbe J.R."/>
            <person name="Macchietto M.G."/>
            <person name="Kania S.A."/>
            <person name="Gerhold R.W."/>
            <person name="Richards J.E."/>
            <person name="Wolf T.M."/>
        </authorList>
    </citation>
    <scope>NUCLEOTIDE SEQUENCE</scope>
    <source>
        <strain evidence="3">MNPRO001-30</strain>
        <tissue evidence="3">Meninges</tissue>
    </source>
</reference>
<name>A0AAD5WIX3_PARTN</name>
<accession>A0AAD5WIX3</accession>
<proteinExistence type="predicted"/>
<dbReference type="PANTHER" id="PTHR11208">
    <property type="entry name" value="RNA-BINDING PROTEIN RELATED"/>
    <property type="match status" value="1"/>
</dbReference>
<dbReference type="Proteomes" id="UP001196413">
    <property type="component" value="Unassembled WGS sequence"/>
</dbReference>
<dbReference type="AlphaFoldDB" id="A0AAD5WIX3"/>